<dbReference type="InterPro" id="IPR029058">
    <property type="entry name" value="AB_hydrolase_fold"/>
</dbReference>
<dbReference type="KEGG" id="lak:106179456"/>
<organism evidence="4 5">
    <name type="scientific">Lingula anatina</name>
    <name type="common">Brachiopod</name>
    <name type="synonym">Lingula unguis</name>
    <dbReference type="NCBI Taxonomy" id="7574"/>
    <lineage>
        <taxon>Eukaryota</taxon>
        <taxon>Metazoa</taxon>
        <taxon>Spiralia</taxon>
        <taxon>Lophotrochozoa</taxon>
        <taxon>Brachiopoda</taxon>
        <taxon>Linguliformea</taxon>
        <taxon>Lingulata</taxon>
        <taxon>Lingulida</taxon>
        <taxon>Linguloidea</taxon>
        <taxon>Lingulidae</taxon>
        <taxon>Lingula</taxon>
    </lineage>
</organism>
<evidence type="ECO:0000256" key="1">
    <source>
        <dbReference type="ARBA" id="ARBA00010515"/>
    </source>
</evidence>
<reference evidence="5" key="1">
    <citation type="submission" date="2025-08" db="UniProtKB">
        <authorList>
            <consortium name="RefSeq"/>
        </authorList>
    </citation>
    <scope>IDENTIFICATION</scope>
    <source>
        <tissue evidence="5">Gonads</tissue>
    </source>
</reference>
<gene>
    <name evidence="5" type="primary">LOC106179456</name>
</gene>
<dbReference type="AlphaFoldDB" id="A0A1S3K7R5"/>
<dbReference type="InParanoid" id="A0A1S3K7R5"/>
<dbReference type="Proteomes" id="UP000085678">
    <property type="component" value="Unplaced"/>
</dbReference>
<dbReference type="STRING" id="7574.A0A1S3K7R5"/>
<keyword evidence="2" id="KW-0378">Hydrolase</keyword>
<keyword evidence="4" id="KW-1185">Reference proteome</keyword>
<dbReference type="SUPFAM" id="SSF53474">
    <property type="entry name" value="alpha/beta-Hydrolases"/>
    <property type="match status" value="1"/>
</dbReference>
<dbReference type="PROSITE" id="PS01173">
    <property type="entry name" value="LIPASE_GDXG_HIS"/>
    <property type="match status" value="1"/>
</dbReference>
<evidence type="ECO:0000256" key="2">
    <source>
        <dbReference type="ARBA" id="ARBA00022801"/>
    </source>
</evidence>
<evidence type="ECO:0000259" key="3">
    <source>
        <dbReference type="Pfam" id="PF07859"/>
    </source>
</evidence>
<dbReference type="PANTHER" id="PTHR48081:SF8">
    <property type="entry name" value="ALPHA_BETA HYDROLASE FOLD-3 DOMAIN-CONTAINING PROTEIN-RELATED"/>
    <property type="match status" value="1"/>
</dbReference>
<dbReference type="InterPro" id="IPR002168">
    <property type="entry name" value="Lipase_GDXG_HIS_AS"/>
</dbReference>
<evidence type="ECO:0000313" key="5">
    <source>
        <dbReference type="RefSeq" id="XP_013418537.1"/>
    </source>
</evidence>
<sequence>MTSKVKEMTSPYRLRMTQPKPCPPDVAIVVFFHGGGWVICSRKTHDPALKLLTDTVGCIFVSVEYRLAPEHKFPAALEDAEVAVRWCMENKEKIGGSVSSKIGVCGDSAGGHLAASAAHDVPGVSFQVKYLTDLNVF</sequence>
<dbReference type="OrthoDB" id="408631at2759"/>
<dbReference type="PANTHER" id="PTHR48081">
    <property type="entry name" value="AB HYDROLASE SUPERFAMILY PROTEIN C4A8.06C"/>
    <property type="match status" value="1"/>
</dbReference>
<dbReference type="RefSeq" id="XP_013418537.1">
    <property type="nucleotide sequence ID" value="XM_013563083.1"/>
</dbReference>
<dbReference type="Gene3D" id="3.40.50.1820">
    <property type="entry name" value="alpha/beta hydrolase"/>
    <property type="match status" value="1"/>
</dbReference>
<dbReference type="InterPro" id="IPR013094">
    <property type="entry name" value="AB_hydrolase_3"/>
</dbReference>
<evidence type="ECO:0000313" key="4">
    <source>
        <dbReference type="Proteomes" id="UP000085678"/>
    </source>
</evidence>
<dbReference type="GO" id="GO:0016787">
    <property type="term" value="F:hydrolase activity"/>
    <property type="evidence" value="ECO:0007669"/>
    <property type="project" value="UniProtKB-KW"/>
</dbReference>
<dbReference type="Pfam" id="PF07859">
    <property type="entry name" value="Abhydrolase_3"/>
    <property type="match status" value="1"/>
</dbReference>
<proteinExistence type="inferred from homology"/>
<comment type="similarity">
    <text evidence="1">Belongs to the 'GDXG' lipolytic enzyme family.</text>
</comment>
<accession>A0A1S3K7R5</accession>
<dbReference type="GeneID" id="106179456"/>
<dbReference type="InterPro" id="IPR050300">
    <property type="entry name" value="GDXG_lipolytic_enzyme"/>
</dbReference>
<name>A0A1S3K7R5_LINAN</name>
<protein>
    <submittedName>
        <fullName evidence="5">Uncharacterized protein LOC106179456</fullName>
    </submittedName>
</protein>
<feature type="domain" description="Alpha/beta hydrolase fold-3" evidence="3">
    <location>
        <begin position="29"/>
        <end position="119"/>
    </location>
</feature>